<evidence type="ECO:0000259" key="1">
    <source>
        <dbReference type="Pfam" id="PF00501"/>
    </source>
</evidence>
<dbReference type="SUPFAM" id="SSF56801">
    <property type="entry name" value="Acetyl-CoA synthetase-like"/>
    <property type="match status" value="1"/>
</dbReference>
<gene>
    <name evidence="3" type="ORF">CKAN_01777500</name>
</gene>
<dbReference type="InterPro" id="IPR025110">
    <property type="entry name" value="AMP-bd_C"/>
</dbReference>
<dbReference type="Gene3D" id="3.40.50.12780">
    <property type="entry name" value="N-terminal domain of ligase-like"/>
    <property type="match status" value="1"/>
</dbReference>
<dbReference type="PROSITE" id="PS00455">
    <property type="entry name" value="AMP_BINDING"/>
    <property type="match status" value="1"/>
</dbReference>
<sequence length="579" mass="63307">MNEGHICQCLSRISSLRRDAPVTISGNQRKTGGQLVDGVLRLARGLSELGVRRGDVVAIAALNSDSYLEWLLAIAYVGGISAPLNYRWSFEEATSALESVRPVMLVVDESCHLWSLQLQKSENKKLLCLRSHVFLGDPPSSLSNTENVLSTNAIKKPLEGAPAPDYLWASEGIALICFTSGTTGRPKGVAISHTALIVQSLAKIAIVGYRENDVYLHTAPLCHIGGISSCMALLMVGGCHVFIPRFEAKSAVQAIEQHHVTTLITVPAMMADLVSYHSCYVLLTFEALIREKKTWMGGEMVKKILNGGGGLSVELIKGATRIFPNAKILSAYGMTETCSSLTFMTLHDPTLQNSGKFIPKNFEGSKDSILHSSGIYVGKPAPHVELCISSGGSLDYGPASGRILTRGAHVMDGYWDGFAAVVPESSKHGWFDTGDIGWIDDQGDLWLMGRMKDRIKSGGENVYPQEVEAVLSQHPGVSAVVVFGVPDARLTEMVAACVQLKESWQWIGHYSNVPRKGEQILSVRTLQDYCKMRNLTGFKIPKNFICWKKPFPVTSTGKLRRDEVKREALSHFQFITSNL</sequence>
<dbReference type="Pfam" id="PF13193">
    <property type="entry name" value="AMP-binding_C"/>
    <property type="match status" value="1"/>
</dbReference>
<keyword evidence="4" id="KW-1185">Reference proteome</keyword>
<dbReference type="GO" id="GO:0006631">
    <property type="term" value="P:fatty acid metabolic process"/>
    <property type="evidence" value="ECO:0007669"/>
    <property type="project" value="TreeGrafter"/>
</dbReference>
<dbReference type="Proteomes" id="UP000283530">
    <property type="component" value="Unassembled WGS sequence"/>
</dbReference>
<dbReference type="InterPro" id="IPR000873">
    <property type="entry name" value="AMP-dep_synth/lig_dom"/>
</dbReference>
<organism evidence="3 4">
    <name type="scientific">Cinnamomum micranthum f. kanehirae</name>
    <dbReference type="NCBI Taxonomy" id="337451"/>
    <lineage>
        <taxon>Eukaryota</taxon>
        <taxon>Viridiplantae</taxon>
        <taxon>Streptophyta</taxon>
        <taxon>Embryophyta</taxon>
        <taxon>Tracheophyta</taxon>
        <taxon>Spermatophyta</taxon>
        <taxon>Magnoliopsida</taxon>
        <taxon>Magnoliidae</taxon>
        <taxon>Laurales</taxon>
        <taxon>Lauraceae</taxon>
        <taxon>Cinnamomum</taxon>
    </lineage>
</organism>
<dbReference type="OrthoDB" id="10253115at2759"/>
<reference evidence="3 4" key="1">
    <citation type="journal article" date="2019" name="Nat. Plants">
        <title>Stout camphor tree genome fills gaps in understanding of flowering plant genome evolution.</title>
        <authorList>
            <person name="Chaw S.M."/>
            <person name="Liu Y.C."/>
            <person name="Wu Y.W."/>
            <person name="Wang H.Y."/>
            <person name="Lin C.I."/>
            <person name="Wu C.S."/>
            <person name="Ke H.M."/>
            <person name="Chang L.Y."/>
            <person name="Hsu C.Y."/>
            <person name="Yang H.T."/>
            <person name="Sudianto E."/>
            <person name="Hsu M.H."/>
            <person name="Wu K.P."/>
            <person name="Wang L.N."/>
            <person name="Leebens-Mack J.H."/>
            <person name="Tsai I.J."/>
        </authorList>
    </citation>
    <scope>NUCLEOTIDE SEQUENCE [LARGE SCALE GENOMIC DNA]</scope>
    <source>
        <strain evidence="4">cv. Chaw 1501</strain>
        <tissue evidence="3">Young leaves</tissue>
    </source>
</reference>
<dbReference type="PANTHER" id="PTHR43201">
    <property type="entry name" value="ACYL-COA SYNTHETASE"/>
    <property type="match status" value="1"/>
</dbReference>
<dbReference type="AlphaFoldDB" id="A0A3S3N5N9"/>
<feature type="domain" description="AMP-binding enzyme C-terminal" evidence="2">
    <location>
        <begin position="466"/>
        <end position="558"/>
    </location>
</feature>
<dbReference type="Gene3D" id="3.30.300.30">
    <property type="match status" value="1"/>
</dbReference>
<dbReference type="Pfam" id="PF00501">
    <property type="entry name" value="AMP-binding"/>
    <property type="match status" value="1"/>
</dbReference>
<dbReference type="STRING" id="337451.A0A3S3N5N9"/>
<dbReference type="GO" id="GO:0031956">
    <property type="term" value="F:medium-chain fatty acid-CoA ligase activity"/>
    <property type="evidence" value="ECO:0007669"/>
    <property type="project" value="TreeGrafter"/>
</dbReference>
<dbReference type="InterPro" id="IPR020845">
    <property type="entry name" value="AMP-binding_CS"/>
</dbReference>
<name>A0A3S3N5N9_9MAGN</name>
<dbReference type="EMBL" id="QPKB01000007">
    <property type="protein sequence ID" value="RWR88738.1"/>
    <property type="molecule type" value="Genomic_DNA"/>
</dbReference>
<proteinExistence type="predicted"/>
<dbReference type="InterPro" id="IPR045851">
    <property type="entry name" value="AMP-bd_C_sf"/>
</dbReference>
<evidence type="ECO:0000313" key="3">
    <source>
        <dbReference type="EMBL" id="RWR88738.1"/>
    </source>
</evidence>
<dbReference type="InterPro" id="IPR042099">
    <property type="entry name" value="ANL_N_sf"/>
</dbReference>
<comment type="caution">
    <text evidence="3">The sequence shown here is derived from an EMBL/GenBank/DDBJ whole genome shotgun (WGS) entry which is preliminary data.</text>
</comment>
<dbReference type="PANTHER" id="PTHR43201:SF32">
    <property type="entry name" value="2-SUCCINYLBENZOATE--COA LIGASE, CHLOROPLASTIC_PEROXISOMAL"/>
    <property type="match status" value="1"/>
</dbReference>
<keyword evidence="3" id="KW-0436">Ligase</keyword>
<evidence type="ECO:0000313" key="4">
    <source>
        <dbReference type="Proteomes" id="UP000283530"/>
    </source>
</evidence>
<protein>
    <submittedName>
        <fullName evidence="3">AMP-dependent synthetase/ligase</fullName>
    </submittedName>
</protein>
<feature type="domain" description="AMP-dependent synthetase/ligase" evidence="1">
    <location>
        <begin position="18"/>
        <end position="415"/>
    </location>
</feature>
<accession>A0A3S3N5N9</accession>
<evidence type="ECO:0000259" key="2">
    <source>
        <dbReference type="Pfam" id="PF13193"/>
    </source>
</evidence>